<evidence type="ECO:0000256" key="1">
    <source>
        <dbReference type="RuleBase" id="RU363044"/>
    </source>
</evidence>
<dbReference type="GO" id="GO:0006281">
    <property type="term" value="P:DNA repair"/>
    <property type="evidence" value="ECO:0007669"/>
    <property type="project" value="UniProtKB-KW"/>
</dbReference>
<keyword evidence="1" id="KW-0233">DNA recombination</keyword>
<dbReference type="InterPro" id="IPR027417">
    <property type="entry name" value="P-loop_NTPase"/>
</dbReference>
<protein>
    <recommendedName>
        <fullName evidence="1">ATP-dependent DNA helicase</fullName>
        <ecNumber evidence="1">5.6.2.3</ecNumber>
    </recommendedName>
</protein>
<dbReference type="GO" id="GO:0006310">
    <property type="term" value="P:DNA recombination"/>
    <property type="evidence" value="ECO:0007669"/>
    <property type="project" value="UniProtKB-KW"/>
</dbReference>
<dbReference type="SUPFAM" id="SSF52540">
    <property type="entry name" value="P-loop containing nucleoside triphosphate hydrolases"/>
    <property type="match status" value="2"/>
</dbReference>
<dbReference type="Gene3D" id="3.40.50.300">
    <property type="entry name" value="P-loop containing nucleotide triphosphate hydrolases"/>
    <property type="match status" value="1"/>
</dbReference>
<reference evidence="3 4" key="1">
    <citation type="submission" date="2014-09" db="EMBL/GenBank/DDBJ databases">
        <authorList>
            <person name="Ellenberger Sabrina"/>
        </authorList>
    </citation>
    <scope>NUCLEOTIDE SEQUENCE [LARGE SCALE GENOMIC DNA]</scope>
    <source>
        <strain evidence="3 4">CBS 412.66</strain>
    </source>
</reference>
<dbReference type="STRING" id="35722.A0A0B7MXE0"/>
<feature type="domain" description="DNA helicase Pif1-like DEAD-box helicase" evidence="2">
    <location>
        <begin position="16"/>
        <end position="227"/>
    </location>
</feature>
<organism evidence="3 4">
    <name type="scientific">Parasitella parasitica</name>
    <dbReference type="NCBI Taxonomy" id="35722"/>
    <lineage>
        <taxon>Eukaryota</taxon>
        <taxon>Fungi</taxon>
        <taxon>Fungi incertae sedis</taxon>
        <taxon>Mucoromycota</taxon>
        <taxon>Mucoromycotina</taxon>
        <taxon>Mucoromycetes</taxon>
        <taxon>Mucorales</taxon>
        <taxon>Mucorineae</taxon>
        <taxon>Mucoraceae</taxon>
        <taxon>Parasitella</taxon>
    </lineage>
</organism>
<comment type="similarity">
    <text evidence="1">Belongs to the helicase family.</text>
</comment>
<dbReference type="GO" id="GO:0005524">
    <property type="term" value="F:ATP binding"/>
    <property type="evidence" value="ECO:0007669"/>
    <property type="project" value="UniProtKB-KW"/>
</dbReference>
<dbReference type="AlphaFoldDB" id="A0A0B7MXE0"/>
<comment type="catalytic activity">
    <reaction evidence="1">
        <text>ATP + H2O = ADP + phosphate + H(+)</text>
        <dbReference type="Rhea" id="RHEA:13065"/>
        <dbReference type="ChEBI" id="CHEBI:15377"/>
        <dbReference type="ChEBI" id="CHEBI:15378"/>
        <dbReference type="ChEBI" id="CHEBI:30616"/>
        <dbReference type="ChEBI" id="CHEBI:43474"/>
        <dbReference type="ChEBI" id="CHEBI:456216"/>
        <dbReference type="EC" id="5.6.2.3"/>
    </reaction>
</comment>
<dbReference type="PANTHER" id="PTHR47642:SF5">
    <property type="entry name" value="ATP-DEPENDENT DNA HELICASE"/>
    <property type="match status" value="1"/>
</dbReference>
<evidence type="ECO:0000313" key="3">
    <source>
        <dbReference type="EMBL" id="CEP10706.1"/>
    </source>
</evidence>
<sequence>PDLLPKPAYLDLIASLNRQQRDIVSHVAHHVRHGDDRPDSSLKLLITGVAGTGKSTLINALYQTLVKFYDSQRDRDLSSVSVLLTGTTGKASYNIGGQTIHSALSFPNFKMRNIERLSSDVANSMSVALHGLKFLIIDEVSMLSAKHFNFVDHRLQDIFHSNFPFGGVNVILVGDFLQLRPIMATSIYCPSTHRSYSNHAEFGLRTEYLYRLFSVVRLTEIMRQKDDVPYAVALTNMAYGRMTDVDIALFKTMTFSAVPEEFTSCSFDSSQPIRLYYMNGAVDVYNQEVLTKIDGEGFTCDAYDVVYGTGSFAQKQDALSAASKLSTQDTCNLASSLTLKLGMVYMVSYNVDTGDGLINGTVGTLKKIGYKHYKEDGVDV</sequence>
<feature type="non-terminal residue" evidence="3">
    <location>
        <position position="1"/>
    </location>
</feature>
<evidence type="ECO:0000313" key="4">
    <source>
        <dbReference type="Proteomes" id="UP000054107"/>
    </source>
</evidence>
<dbReference type="Proteomes" id="UP000054107">
    <property type="component" value="Unassembled WGS sequence"/>
</dbReference>
<dbReference type="InterPro" id="IPR051055">
    <property type="entry name" value="PIF1_helicase"/>
</dbReference>
<dbReference type="GO" id="GO:0000723">
    <property type="term" value="P:telomere maintenance"/>
    <property type="evidence" value="ECO:0007669"/>
    <property type="project" value="InterPro"/>
</dbReference>
<keyword evidence="4" id="KW-1185">Reference proteome</keyword>
<dbReference type="InterPro" id="IPR010285">
    <property type="entry name" value="DNA_helicase_pif1-like_DEAD"/>
</dbReference>
<accession>A0A0B7MXE0</accession>
<proteinExistence type="inferred from homology"/>
<gene>
    <name evidence="3" type="primary">PARPA_04458.1 scaffold 13747</name>
</gene>
<evidence type="ECO:0000259" key="2">
    <source>
        <dbReference type="Pfam" id="PF05970"/>
    </source>
</evidence>
<dbReference type="EC" id="5.6.2.3" evidence="1"/>
<keyword evidence="1" id="KW-0067">ATP-binding</keyword>
<keyword evidence="1" id="KW-0227">DNA damage</keyword>
<dbReference type="Pfam" id="PF05970">
    <property type="entry name" value="PIF1"/>
    <property type="match status" value="1"/>
</dbReference>
<feature type="non-terminal residue" evidence="3">
    <location>
        <position position="380"/>
    </location>
</feature>
<dbReference type="GO" id="GO:0016887">
    <property type="term" value="F:ATP hydrolysis activity"/>
    <property type="evidence" value="ECO:0007669"/>
    <property type="project" value="RHEA"/>
</dbReference>
<dbReference type="PANTHER" id="PTHR47642">
    <property type="entry name" value="ATP-DEPENDENT DNA HELICASE"/>
    <property type="match status" value="1"/>
</dbReference>
<dbReference type="GO" id="GO:0043139">
    <property type="term" value="F:5'-3' DNA helicase activity"/>
    <property type="evidence" value="ECO:0007669"/>
    <property type="project" value="UniProtKB-EC"/>
</dbReference>
<comment type="cofactor">
    <cofactor evidence="1">
        <name>Mg(2+)</name>
        <dbReference type="ChEBI" id="CHEBI:18420"/>
    </cofactor>
</comment>
<name>A0A0B7MXE0_9FUNG</name>
<keyword evidence="1" id="KW-0234">DNA repair</keyword>
<keyword evidence="1" id="KW-0547">Nucleotide-binding</keyword>
<dbReference type="OrthoDB" id="2288986at2759"/>
<keyword evidence="1" id="KW-0347">Helicase</keyword>
<keyword evidence="1" id="KW-0378">Hydrolase</keyword>
<dbReference type="EMBL" id="LN724969">
    <property type="protein sequence ID" value="CEP10706.1"/>
    <property type="molecule type" value="Genomic_DNA"/>
</dbReference>